<evidence type="ECO:0000256" key="4">
    <source>
        <dbReference type="ARBA" id="ARBA00022989"/>
    </source>
</evidence>
<protein>
    <recommendedName>
        <fullName evidence="7">ABC transmembrane type-1 domain-containing protein</fullName>
    </recommendedName>
</protein>
<keyword evidence="4 6" id="KW-1133">Transmembrane helix</keyword>
<keyword evidence="5 6" id="KW-0472">Membrane</keyword>
<gene>
    <name evidence="8" type="ORF">MNBD_ALPHA06-1725</name>
</gene>
<dbReference type="InterPro" id="IPR039421">
    <property type="entry name" value="Type_1_exporter"/>
</dbReference>
<dbReference type="Pfam" id="PF00664">
    <property type="entry name" value="ABC_membrane"/>
    <property type="match status" value="1"/>
</dbReference>
<feature type="transmembrane region" description="Helical" evidence="6">
    <location>
        <begin position="152"/>
        <end position="177"/>
    </location>
</feature>
<evidence type="ECO:0000259" key="7">
    <source>
        <dbReference type="PROSITE" id="PS50929"/>
    </source>
</evidence>
<dbReference type="PANTHER" id="PTHR24221:SF402">
    <property type="entry name" value="IRON-SULFUR CLUSTERS TRANSPORTER ABCB7, MITOCHONDRIAL"/>
    <property type="match status" value="1"/>
</dbReference>
<feature type="transmembrane region" description="Helical" evidence="6">
    <location>
        <begin position="38"/>
        <end position="59"/>
    </location>
</feature>
<evidence type="ECO:0000256" key="2">
    <source>
        <dbReference type="ARBA" id="ARBA00022448"/>
    </source>
</evidence>
<dbReference type="SUPFAM" id="SSF90123">
    <property type="entry name" value="ABC transporter transmembrane region"/>
    <property type="match status" value="1"/>
</dbReference>
<reference evidence="8" key="1">
    <citation type="submission" date="2018-06" db="EMBL/GenBank/DDBJ databases">
        <authorList>
            <person name="Zhirakovskaya E."/>
        </authorList>
    </citation>
    <scope>NUCLEOTIDE SEQUENCE</scope>
</reference>
<evidence type="ECO:0000256" key="6">
    <source>
        <dbReference type="SAM" id="Phobius"/>
    </source>
</evidence>
<dbReference type="EMBL" id="UOEE01000154">
    <property type="protein sequence ID" value="VAV92846.1"/>
    <property type="molecule type" value="Genomic_DNA"/>
</dbReference>
<evidence type="ECO:0000256" key="3">
    <source>
        <dbReference type="ARBA" id="ARBA00022692"/>
    </source>
</evidence>
<dbReference type="GO" id="GO:0006879">
    <property type="term" value="P:intracellular iron ion homeostasis"/>
    <property type="evidence" value="ECO:0007669"/>
    <property type="project" value="TreeGrafter"/>
</dbReference>
<organism evidence="8">
    <name type="scientific">hydrothermal vent metagenome</name>
    <dbReference type="NCBI Taxonomy" id="652676"/>
    <lineage>
        <taxon>unclassified sequences</taxon>
        <taxon>metagenomes</taxon>
        <taxon>ecological metagenomes</taxon>
    </lineage>
</organism>
<sequence length="282" mass="31139">MQSMNEAESEQSSGNLGPALRRVFRVLVRPELAQYRPIMGLAIVLTLVAKGFSVISPVFFGNAVNGLANGADDLAIKSLILMLLVWSLSRFLAVAFPQLRDVFFAEVSQAAVRLTAVETFAHASSLSLQFHLTRRAGSLNRVIERGANAIDYLLRFLAFNIVPTIVELGLAAIVLAVRYGIRFAVVALLTVGAYTFFTLWVTEWRVKQRRAMNKADNELRAIAIDSLTNFETVKAFAAEEREAERFGDAFGVFTSYFVKIMRSLSLLNAGQEFIMGTGVFTV</sequence>
<dbReference type="PANTHER" id="PTHR24221">
    <property type="entry name" value="ATP-BINDING CASSETTE SUB-FAMILY B"/>
    <property type="match status" value="1"/>
</dbReference>
<accession>A0A3B0RWF3</accession>
<feature type="transmembrane region" description="Helical" evidence="6">
    <location>
        <begin position="183"/>
        <end position="202"/>
    </location>
</feature>
<dbReference type="InterPro" id="IPR036640">
    <property type="entry name" value="ABC1_TM_sf"/>
</dbReference>
<dbReference type="Gene3D" id="1.20.1560.10">
    <property type="entry name" value="ABC transporter type 1, transmembrane domain"/>
    <property type="match status" value="1"/>
</dbReference>
<dbReference type="GO" id="GO:0005743">
    <property type="term" value="C:mitochondrial inner membrane"/>
    <property type="evidence" value="ECO:0007669"/>
    <property type="project" value="TreeGrafter"/>
</dbReference>
<feature type="domain" description="ABC transmembrane type-1" evidence="7">
    <location>
        <begin position="41"/>
        <end position="282"/>
    </location>
</feature>
<evidence type="ECO:0000313" key="8">
    <source>
        <dbReference type="EMBL" id="VAV92846.1"/>
    </source>
</evidence>
<feature type="transmembrane region" description="Helical" evidence="6">
    <location>
        <begin position="79"/>
        <end position="96"/>
    </location>
</feature>
<keyword evidence="3 6" id="KW-0812">Transmembrane</keyword>
<dbReference type="PROSITE" id="PS50929">
    <property type="entry name" value="ABC_TM1F"/>
    <property type="match status" value="1"/>
</dbReference>
<name>A0A3B0RWF3_9ZZZZ</name>
<evidence type="ECO:0000256" key="5">
    <source>
        <dbReference type="ARBA" id="ARBA00023136"/>
    </source>
</evidence>
<dbReference type="AlphaFoldDB" id="A0A3B0RWF3"/>
<feature type="non-terminal residue" evidence="8">
    <location>
        <position position="282"/>
    </location>
</feature>
<evidence type="ECO:0000256" key="1">
    <source>
        <dbReference type="ARBA" id="ARBA00004141"/>
    </source>
</evidence>
<comment type="subcellular location">
    <subcellularLocation>
        <location evidence="1">Membrane</location>
        <topology evidence="1">Multi-pass membrane protein</topology>
    </subcellularLocation>
</comment>
<dbReference type="CDD" id="cd18582">
    <property type="entry name" value="ABC_6TM_ATM1_ABCB7"/>
    <property type="match status" value="1"/>
</dbReference>
<proteinExistence type="predicted"/>
<keyword evidence="2" id="KW-0813">Transport</keyword>
<dbReference type="GO" id="GO:0005524">
    <property type="term" value="F:ATP binding"/>
    <property type="evidence" value="ECO:0007669"/>
    <property type="project" value="InterPro"/>
</dbReference>
<dbReference type="GO" id="GO:0140359">
    <property type="term" value="F:ABC-type transporter activity"/>
    <property type="evidence" value="ECO:0007669"/>
    <property type="project" value="InterPro"/>
</dbReference>
<dbReference type="InterPro" id="IPR011527">
    <property type="entry name" value="ABC1_TM_dom"/>
</dbReference>